<keyword evidence="1" id="KW-0802">TPR repeat</keyword>
<dbReference type="PANTHER" id="PTHR46825">
    <property type="entry name" value="D-ALANYL-D-ALANINE-CARBOXYPEPTIDASE/ENDOPEPTIDASE AMPH"/>
    <property type="match status" value="1"/>
</dbReference>
<feature type="domain" description="Beta-lactamase-related" evidence="2">
    <location>
        <begin position="47"/>
        <end position="353"/>
    </location>
</feature>
<comment type="caution">
    <text evidence="3">The sequence shown here is derived from an EMBL/GenBank/DDBJ whole genome shotgun (WGS) entry which is preliminary data.</text>
</comment>
<dbReference type="PANTHER" id="PTHR46825:SF9">
    <property type="entry name" value="BETA-LACTAMASE-RELATED DOMAIN-CONTAINING PROTEIN"/>
    <property type="match status" value="1"/>
</dbReference>
<protein>
    <submittedName>
        <fullName evidence="3">CubicO group peptidase (Beta-lactamase class C family)</fullName>
    </submittedName>
</protein>
<dbReference type="InterPro" id="IPR011990">
    <property type="entry name" value="TPR-like_helical_dom_sf"/>
</dbReference>
<dbReference type="Gene3D" id="1.25.40.10">
    <property type="entry name" value="Tetratricopeptide repeat domain"/>
    <property type="match status" value="1"/>
</dbReference>
<dbReference type="InterPro" id="IPR001466">
    <property type="entry name" value="Beta-lactam-related"/>
</dbReference>
<feature type="repeat" description="TPR" evidence="1">
    <location>
        <begin position="449"/>
        <end position="482"/>
    </location>
</feature>
<name>A0A562TF83_CHIJA</name>
<evidence type="ECO:0000256" key="1">
    <source>
        <dbReference type="PROSITE-ProRule" id="PRU00339"/>
    </source>
</evidence>
<evidence type="ECO:0000259" key="2">
    <source>
        <dbReference type="Pfam" id="PF00144"/>
    </source>
</evidence>
<evidence type="ECO:0000313" key="3">
    <source>
        <dbReference type="EMBL" id="TWI91640.1"/>
    </source>
</evidence>
<gene>
    <name evidence="3" type="ORF">LX66_1015</name>
</gene>
<keyword evidence="4" id="KW-1185">Reference proteome</keyword>
<dbReference type="Proteomes" id="UP000316778">
    <property type="component" value="Unassembled WGS sequence"/>
</dbReference>
<organism evidence="3 4">
    <name type="scientific">Chitinophaga japonensis</name>
    <name type="common">Flexibacter japonensis</name>
    <dbReference type="NCBI Taxonomy" id="104662"/>
    <lineage>
        <taxon>Bacteria</taxon>
        <taxon>Pseudomonadati</taxon>
        <taxon>Bacteroidota</taxon>
        <taxon>Chitinophagia</taxon>
        <taxon>Chitinophagales</taxon>
        <taxon>Chitinophagaceae</taxon>
        <taxon>Chitinophaga</taxon>
    </lineage>
</organism>
<dbReference type="SUPFAM" id="SSF56601">
    <property type="entry name" value="beta-lactamase/transpeptidase-like"/>
    <property type="match status" value="1"/>
</dbReference>
<sequence>MTQFIKRSICALFWTVAVVTPNMAQQKVQELDRYFSALFSTEQFNGNVLIAEKGKVLYERSFGYADFSTRRPNTASTSFPVASISKTLTATAILQLADRGKLRIADPVHKYLPDFPYPTVTIRHLLSHTSGMPDREELFLSVLSEHPDSVLRNKDIVPAAVAGKVPLSFAPGEDYEYNNVNFDLLALVVEKVSGLKFGKYLEKYIFQPAHMPHTSLSEFLSRKDKDLCEMYRYRHTWSTSIEKPDTVAEFYKGNHNYNFAGSGDMISTARDLFHYDQALYNGHLVGEAMLKEAFLPVKLANGKINPQRYGLGWMIWEDTSLGKIVMHPGGLPGLNSMLLRNISKFQVIILFDNTAREVGGIAENALKILNGSTVPQPRKSGARHYGRTLAENGIVAGNEKLTQIEKDTITYNLDEDELNSLGYEFMRNNIDSLAREVFKTNVRLFPLSWNVYDSYGEILLKNGKKEEAIQMYRRSLELNKENENARKVLRAIGR</sequence>
<dbReference type="Pfam" id="PF00144">
    <property type="entry name" value="Beta-lactamase"/>
    <property type="match status" value="1"/>
</dbReference>
<accession>A0A562TF83</accession>
<dbReference type="EMBL" id="VLLG01000002">
    <property type="protein sequence ID" value="TWI91640.1"/>
    <property type="molecule type" value="Genomic_DNA"/>
</dbReference>
<reference evidence="3 4" key="1">
    <citation type="journal article" date="2013" name="Stand. Genomic Sci.">
        <title>Genomic Encyclopedia of Type Strains, Phase I: The one thousand microbial genomes (KMG-I) project.</title>
        <authorList>
            <person name="Kyrpides N.C."/>
            <person name="Woyke T."/>
            <person name="Eisen J.A."/>
            <person name="Garrity G."/>
            <person name="Lilburn T.G."/>
            <person name="Beck B.J."/>
            <person name="Whitman W.B."/>
            <person name="Hugenholtz P."/>
            <person name="Klenk H.P."/>
        </authorList>
    </citation>
    <scope>NUCLEOTIDE SEQUENCE [LARGE SCALE GENOMIC DNA]</scope>
    <source>
        <strain evidence="3 4">DSM 13484</strain>
    </source>
</reference>
<dbReference type="SUPFAM" id="SSF48452">
    <property type="entry name" value="TPR-like"/>
    <property type="match status" value="1"/>
</dbReference>
<dbReference type="Gene3D" id="3.40.710.10">
    <property type="entry name" value="DD-peptidase/beta-lactamase superfamily"/>
    <property type="match status" value="1"/>
</dbReference>
<dbReference type="RefSeq" id="WP_145710783.1">
    <property type="nucleotide sequence ID" value="NZ_BAAAFY010000001.1"/>
</dbReference>
<dbReference type="InterPro" id="IPR050491">
    <property type="entry name" value="AmpC-like"/>
</dbReference>
<dbReference type="PROSITE" id="PS50005">
    <property type="entry name" value="TPR"/>
    <property type="match status" value="1"/>
</dbReference>
<dbReference type="InterPro" id="IPR019734">
    <property type="entry name" value="TPR_rpt"/>
</dbReference>
<proteinExistence type="predicted"/>
<evidence type="ECO:0000313" key="4">
    <source>
        <dbReference type="Proteomes" id="UP000316778"/>
    </source>
</evidence>
<dbReference type="OrthoDB" id="9793489at2"/>
<dbReference type="InterPro" id="IPR012338">
    <property type="entry name" value="Beta-lactam/transpept-like"/>
</dbReference>
<dbReference type="AlphaFoldDB" id="A0A562TF83"/>